<feature type="compositionally biased region" description="Basic and acidic residues" evidence="1">
    <location>
        <begin position="262"/>
        <end position="273"/>
    </location>
</feature>
<comment type="caution">
    <text evidence="2">The sequence shown here is derived from an EMBL/GenBank/DDBJ whole genome shotgun (WGS) entry which is preliminary data.</text>
</comment>
<keyword evidence="3" id="KW-1185">Reference proteome</keyword>
<feature type="compositionally biased region" description="Acidic residues" evidence="1">
    <location>
        <begin position="219"/>
        <end position="248"/>
    </location>
</feature>
<dbReference type="OrthoDB" id="4630416at2759"/>
<feature type="region of interest" description="Disordered" evidence="1">
    <location>
        <begin position="216"/>
        <end position="284"/>
    </location>
</feature>
<protein>
    <submittedName>
        <fullName evidence="2">Uncharacterized protein</fullName>
    </submittedName>
</protein>
<evidence type="ECO:0000313" key="3">
    <source>
        <dbReference type="Proteomes" id="UP000554235"/>
    </source>
</evidence>
<sequence>MERELEPARWRRKNAQALDKQKDDEAFSKCKTPGARAKCDPDRFMNHYFLTDGKPDPLKTPEPLAVYGYGERYALQALAFRIPGLHYVSGGTLKNCIPCIGWDRDAVFALSRSVTAEARREMKKKQEVRWEKAMHGHRSYLSQSNQNGSSQNSFELEQCRGSYIVECDEITDGWDDMPILTMDICDSKVAGTLTAAFHFGIFAGTMILSDSKQRLDDLIGPEDDSDSESESDSLDEEDSEEDEEEEEDDKKTTSKKRSVTKAGEKSGPPDKRQKPTPTPPGRVFYRLRGRETGEGEIYPDPEPGHMDFPSDGYATFNGLAYVFPCLGGNVQFRGYKVSDTPKRRPKPWNNFTWEEHEAERPAPWFF</sequence>
<dbReference type="EMBL" id="JAADYS010002854">
    <property type="protein sequence ID" value="KAF4453813.1"/>
    <property type="molecule type" value="Genomic_DNA"/>
</dbReference>
<dbReference type="AlphaFoldDB" id="A0A8H4P1N1"/>
<organism evidence="2 3">
    <name type="scientific">Fusarium albosuccineum</name>
    <dbReference type="NCBI Taxonomy" id="1237068"/>
    <lineage>
        <taxon>Eukaryota</taxon>
        <taxon>Fungi</taxon>
        <taxon>Dikarya</taxon>
        <taxon>Ascomycota</taxon>
        <taxon>Pezizomycotina</taxon>
        <taxon>Sordariomycetes</taxon>
        <taxon>Hypocreomycetidae</taxon>
        <taxon>Hypocreales</taxon>
        <taxon>Nectriaceae</taxon>
        <taxon>Fusarium</taxon>
        <taxon>Fusarium decemcellulare species complex</taxon>
    </lineage>
</organism>
<reference evidence="2 3" key="1">
    <citation type="submission" date="2020-01" db="EMBL/GenBank/DDBJ databases">
        <title>Identification and distribution of gene clusters putatively required for synthesis of sphingolipid metabolism inhibitors in phylogenetically diverse species of the filamentous fungus Fusarium.</title>
        <authorList>
            <person name="Kim H.-S."/>
            <person name="Busman M."/>
            <person name="Brown D.W."/>
            <person name="Divon H."/>
            <person name="Uhlig S."/>
            <person name="Proctor R.H."/>
        </authorList>
    </citation>
    <scope>NUCLEOTIDE SEQUENCE [LARGE SCALE GENOMIC DNA]</scope>
    <source>
        <strain evidence="2 3">NRRL 20459</strain>
    </source>
</reference>
<evidence type="ECO:0000313" key="2">
    <source>
        <dbReference type="EMBL" id="KAF4453813.1"/>
    </source>
</evidence>
<name>A0A8H4P1N1_9HYPO</name>
<feature type="region of interest" description="Disordered" evidence="1">
    <location>
        <begin position="1"/>
        <end position="32"/>
    </location>
</feature>
<proteinExistence type="predicted"/>
<dbReference type="Proteomes" id="UP000554235">
    <property type="component" value="Unassembled WGS sequence"/>
</dbReference>
<accession>A0A8H4P1N1</accession>
<gene>
    <name evidence="2" type="ORF">FALBO_15928</name>
</gene>
<evidence type="ECO:0000256" key="1">
    <source>
        <dbReference type="SAM" id="MobiDB-lite"/>
    </source>
</evidence>
<feature type="compositionally biased region" description="Basic and acidic residues" evidence="1">
    <location>
        <begin position="19"/>
        <end position="28"/>
    </location>
</feature>